<keyword evidence="7" id="KW-1185">Reference proteome</keyword>
<dbReference type="EMBL" id="AZAO01000001">
    <property type="protein sequence ID" value="ETA73122.1"/>
    <property type="molecule type" value="Genomic_DNA"/>
</dbReference>
<dbReference type="HOGENOM" id="CLU_049343_5_1_7"/>
<comment type="caution">
    <text evidence="6">The sequence shown here is derived from an EMBL/GenBank/DDBJ whole genome shotgun (WGS) entry which is preliminary data.</text>
</comment>
<keyword evidence="2" id="KW-0704">Schiff base</keyword>
<dbReference type="SUPFAM" id="SSF51569">
    <property type="entry name" value="Aldolase"/>
    <property type="match status" value="1"/>
</dbReference>
<dbReference type="PROSITE" id="PS00666">
    <property type="entry name" value="DHDPS_2"/>
    <property type="match status" value="1"/>
</dbReference>
<keyword evidence="1 3" id="KW-0456">Lyase</keyword>
<organism evidence="6 7">
    <name type="scientific">Nitratidesulfovibrio termitidis HI1</name>
    <dbReference type="NCBI Taxonomy" id="644897"/>
    <lineage>
        <taxon>Bacteria</taxon>
        <taxon>Pseudomonadati</taxon>
        <taxon>Thermodesulfobacteriota</taxon>
        <taxon>Desulfovibrionia</taxon>
        <taxon>Desulfovibrionales</taxon>
        <taxon>Desulfovibrionaceae</taxon>
        <taxon>Nitratidesulfovibrio</taxon>
    </lineage>
</organism>
<dbReference type="InterPro" id="IPR013785">
    <property type="entry name" value="Aldolase_TIM"/>
</dbReference>
<dbReference type="Pfam" id="PF00701">
    <property type="entry name" value="DHDPS"/>
    <property type="match status" value="1"/>
</dbReference>
<feature type="active site" description="Schiff-base intermediate with substrate" evidence="4">
    <location>
        <position position="162"/>
    </location>
</feature>
<dbReference type="PIRSF" id="PIRSF001365">
    <property type="entry name" value="DHDPS"/>
    <property type="match status" value="1"/>
</dbReference>
<evidence type="ECO:0000256" key="1">
    <source>
        <dbReference type="ARBA" id="ARBA00023239"/>
    </source>
</evidence>
<dbReference type="CDD" id="cd00408">
    <property type="entry name" value="DHDPS-like"/>
    <property type="match status" value="1"/>
</dbReference>
<evidence type="ECO:0000256" key="4">
    <source>
        <dbReference type="PIRSR" id="PIRSR001365-1"/>
    </source>
</evidence>
<dbReference type="PROSITE" id="PS00665">
    <property type="entry name" value="DHDPS_1"/>
    <property type="match status" value="1"/>
</dbReference>
<dbReference type="Gene3D" id="3.20.20.70">
    <property type="entry name" value="Aldolase class I"/>
    <property type="match status" value="1"/>
</dbReference>
<evidence type="ECO:0000313" key="7">
    <source>
        <dbReference type="Proteomes" id="UP000242380"/>
    </source>
</evidence>
<dbReference type="PANTHER" id="PTHR42849">
    <property type="entry name" value="N-ACETYLNEURAMINATE LYASE"/>
    <property type="match status" value="1"/>
</dbReference>
<feature type="active site" description="Proton donor/acceptor" evidence="4">
    <location>
        <position position="133"/>
    </location>
</feature>
<feature type="binding site" evidence="5">
    <location>
        <position position="207"/>
    </location>
    <ligand>
        <name>pyruvate</name>
        <dbReference type="ChEBI" id="CHEBI:15361"/>
    </ligand>
</feature>
<evidence type="ECO:0000313" key="6">
    <source>
        <dbReference type="EMBL" id="ETA73122.1"/>
    </source>
</evidence>
<dbReference type="GO" id="GO:0005829">
    <property type="term" value="C:cytosol"/>
    <property type="evidence" value="ECO:0007669"/>
    <property type="project" value="TreeGrafter"/>
</dbReference>
<feature type="binding site" evidence="5">
    <location>
        <position position="45"/>
    </location>
    <ligand>
        <name>pyruvate</name>
        <dbReference type="ChEBI" id="CHEBI:15361"/>
    </ligand>
</feature>
<gene>
    <name evidence="6" type="ORF">DesteDRAFT_0011</name>
</gene>
<evidence type="ECO:0000256" key="2">
    <source>
        <dbReference type="ARBA" id="ARBA00023270"/>
    </source>
</evidence>
<reference evidence="6 7" key="1">
    <citation type="submission" date="2013-08" db="EMBL/GenBank/DDBJ databases">
        <authorList>
            <consortium name="DOE Joint Genome Institute"/>
            <person name="Hazen T.C."/>
            <person name="Huntemann M."/>
            <person name="Han J."/>
            <person name="Chen A."/>
            <person name="Kyrpides N."/>
            <person name="Mavromatis K."/>
            <person name="Markowitz V."/>
            <person name="Palaniappan K."/>
            <person name="Ivanova N."/>
            <person name="Schaumberg A."/>
            <person name="Pati A."/>
            <person name="Liolios K."/>
            <person name="Nordberg H.P."/>
            <person name="Cantor M.N."/>
            <person name="Hua S.X."/>
            <person name="Woyke T."/>
        </authorList>
    </citation>
    <scope>NUCLEOTIDE SEQUENCE [LARGE SCALE GENOMIC DNA]</scope>
    <source>
        <strain evidence="6 7">HI1</strain>
    </source>
</reference>
<dbReference type="Proteomes" id="UP000242380">
    <property type="component" value="Unassembled WGS sequence"/>
</dbReference>
<evidence type="ECO:0000256" key="5">
    <source>
        <dbReference type="PIRSR" id="PIRSR001365-2"/>
    </source>
</evidence>
<dbReference type="InterPro" id="IPR020625">
    <property type="entry name" value="Schiff_base-form_aldolases_AS"/>
</dbReference>
<dbReference type="RefSeq" id="WP_035063757.1">
    <property type="nucleotide sequence ID" value="NZ_KI632512.1"/>
</dbReference>
<dbReference type="PANTHER" id="PTHR42849:SF1">
    <property type="entry name" value="N-ACETYLNEURAMINATE LYASE"/>
    <property type="match status" value="1"/>
</dbReference>
<evidence type="ECO:0000256" key="3">
    <source>
        <dbReference type="PIRNR" id="PIRNR001365"/>
    </source>
</evidence>
<dbReference type="InterPro" id="IPR020624">
    <property type="entry name" value="Schiff_base-form_aldolases_CS"/>
</dbReference>
<dbReference type="SMART" id="SM01130">
    <property type="entry name" value="DHDPS"/>
    <property type="match status" value="1"/>
</dbReference>
<protein>
    <submittedName>
        <fullName evidence="6">Dihydrodipicolinate synthase/N-acetylneuraminate lyase</fullName>
    </submittedName>
</protein>
<proteinExistence type="inferred from homology"/>
<dbReference type="AlphaFoldDB" id="W9E6W0"/>
<dbReference type="GO" id="GO:0008747">
    <property type="term" value="F:N-acetylneuraminate lyase activity"/>
    <property type="evidence" value="ECO:0007669"/>
    <property type="project" value="TreeGrafter"/>
</dbReference>
<accession>W9E6W0</accession>
<dbReference type="InterPro" id="IPR002220">
    <property type="entry name" value="DapA-like"/>
</dbReference>
<sequence length="297" mass="32471">MKAQFMTPVVTALTVDGGIDVDGNKAVYDHLIQGGIDGIVVLGSTGEFFALSMAQQKRLIELAAGHIAGRTRLLVGTSRMDPAESVELANFAMEKGADGVMIISPYYFSLTEQSVEAYYSAIAANTEARIYLYNFPDRTGYSLSPETVLRLARKHANIVGIKDTVLDMWHTSAIIRTVTPEFPDFEVYCGFDNNFAHNIMSGGAGCIGGLSNLVPEVCSAWARACEADDMEKVRDMQRYIDDMMSLYNISVPFIPTVKKAMMLRGVKLQEHCTPPLLPITEAQVASLRSLLATLKIA</sequence>
<name>W9E6W0_9BACT</name>
<comment type="similarity">
    <text evidence="3">Belongs to the DapA family.</text>
</comment>
<dbReference type="PRINTS" id="PR00146">
    <property type="entry name" value="DHPICSNTHASE"/>
</dbReference>
<dbReference type="GO" id="GO:0019262">
    <property type="term" value="P:N-acetylneuraminate catabolic process"/>
    <property type="evidence" value="ECO:0007669"/>
    <property type="project" value="TreeGrafter"/>
</dbReference>
<dbReference type="OrthoDB" id="199953at2"/>